<dbReference type="GO" id="GO:0016592">
    <property type="term" value="C:mediator complex"/>
    <property type="evidence" value="ECO:0007669"/>
    <property type="project" value="InterPro"/>
</dbReference>
<evidence type="ECO:0000256" key="1">
    <source>
        <dbReference type="ARBA" id="ARBA00004123"/>
    </source>
</evidence>
<evidence type="ECO:0000256" key="2">
    <source>
        <dbReference type="ARBA" id="ARBA00007526"/>
    </source>
</evidence>
<dbReference type="Gene3D" id="3.10.450.580">
    <property type="entry name" value="Mediator complex, subunit Med6"/>
    <property type="match status" value="1"/>
</dbReference>
<keyword evidence="4 6" id="KW-0804">Transcription</keyword>
<evidence type="ECO:0000256" key="5">
    <source>
        <dbReference type="ARBA" id="ARBA00023242"/>
    </source>
</evidence>
<dbReference type="EMBL" id="JANCYU010000023">
    <property type="protein sequence ID" value="KAK4524424.1"/>
    <property type="molecule type" value="Genomic_DNA"/>
</dbReference>
<evidence type="ECO:0000256" key="6">
    <source>
        <dbReference type="RuleBase" id="RU364143"/>
    </source>
</evidence>
<evidence type="ECO:0000256" key="4">
    <source>
        <dbReference type="ARBA" id="ARBA00023163"/>
    </source>
</evidence>
<dbReference type="AlphaFoldDB" id="A0AAV9IAI2"/>
<comment type="similarity">
    <text evidence="2 6">Belongs to the Mediator complex subunit 6 family.</text>
</comment>
<comment type="subunit">
    <text evidence="6">Component of the Mediator complex.</text>
</comment>
<keyword evidence="6" id="KW-0010">Activator</keyword>
<dbReference type="Pfam" id="PF04934">
    <property type="entry name" value="Med6"/>
    <property type="match status" value="1"/>
</dbReference>
<dbReference type="GO" id="GO:0003712">
    <property type="term" value="F:transcription coregulator activity"/>
    <property type="evidence" value="ECO:0007669"/>
    <property type="project" value="InterPro"/>
</dbReference>
<comment type="function">
    <text evidence="6">Component of the Mediator complex, a coactivator involved in the regulated transcription of nearly all RNA polymerase II-dependent genes. Mediator functions as a bridge to convey information from gene-specific regulatory proteins to the basal RNA polymerase II transcription machinery. Mediator is recruited to promoters by direct interactions with regulatory proteins and serves as a scaffold for the assembly of a functional preinitiation complex with RNA polymerase II and the general transcription factors.</text>
</comment>
<dbReference type="InterPro" id="IPR007018">
    <property type="entry name" value="Mediator_Med6"/>
</dbReference>
<dbReference type="InterPro" id="IPR038566">
    <property type="entry name" value="Mediator_Med6_sf"/>
</dbReference>
<reference evidence="7 8" key="1">
    <citation type="submission" date="2022-07" db="EMBL/GenBank/DDBJ databases">
        <title>Genome-wide signatures of adaptation to extreme environments.</title>
        <authorList>
            <person name="Cho C.H."/>
            <person name="Yoon H.S."/>
        </authorList>
    </citation>
    <scope>NUCLEOTIDE SEQUENCE [LARGE SCALE GENOMIC DNA]</scope>
    <source>
        <strain evidence="7 8">108.79 E11</strain>
    </source>
</reference>
<organism evidence="7 8">
    <name type="scientific">Galdieria yellowstonensis</name>
    <dbReference type="NCBI Taxonomy" id="3028027"/>
    <lineage>
        <taxon>Eukaryota</taxon>
        <taxon>Rhodophyta</taxon>
        <taxon>Bangiophyceae</taxon>
        <taxon>Galdieriales</taxon>
        <taxon>Galdieriaceae</taxon>
        <taxon>Galdieria</taxon>
    </lineage>
</organism>
<accession>A0AAV9IAI2</accession>
<evidence type="ECO:0000256" key="3">
    <source>
        <dbReference type="ARBA" id="ARBA00023015"/>
    </source>
</evidence>
<keyword evidence="3 6" id="KW-0805">Transcription regulation</keyword>
<proteinExistence type="inferred from homology"/>
<keyword evidence="8" id="KW-1185">Reference proteome</keyword>
<sequence length="183" mass="21002">MTSWIDDLTHVSWRDNFFLANFPLTQDTVLDYFSGSPFYDASCNNEQVRMQGLDPAVLNNMVGTEYIVTNQQEPSFFVIEKVYRYDKETTETLQVFYILEGTVYQCPSLRSLLLSRLSESFFHLSCSFQSLQQASLFSKIPASRQLEQGEKQGNLESKSLQQETPSIETSIVDRILSFLSNSE</sequence>
<comment type="caution">
    <text evidence="7">The sequence shown here is derived from an EMBL/GenBank/DDBJ whole genome shotgun (WGS) entry which is preliminary data.</text>
</comment>
<name>A0AAV9IAI2_9RHOD</name>
<gene>
    <name evidence="6" type="primary">MED6</name>
    <name evidence="7" type="ORF">GAYE_SCF03G2325</name>
</gene>
<dbReference type="Proteomes" id="UP001300502">
    <property type="component" value="Unassembled WGS sequence"/>
</dbReference>
<comment type="subcellular location">
    <subcellularLocation>
        <location evidence="1 6">Nucleus</location>
    </subcellularLocation>
</comment>
<dbReference type="PANTHER" id="PTHR13104">
    <property type="entry name" value="MED-6-RELATED"/>
    <property type="match status" value="1"/>
</dbReference>
<evidence type="ECO:0000313" key="7">
    <source>
        <dbReference type="EMBL" id="KAK4524424.1"/>
    </source>
</evidence>
<protein>
    <recommendedName>
        <fullName evidence="6">Mediator of RNA polymerase II transcription subunit 6</fullName>
    </recommendedName>
    <alternativeName>
        <fullName evidence="6">Mediator complex subunit 6</fullName>
    </alternativeName>
</protein>
<evidence type="ECO:0000313" key="8">
    <source>
        <dbReference type="Proteomes" id="UP001300502"/>
    </source>
</evidence>
<keyword evidence="5 6" id="KW-0539">Nucleus</keyword>
<dbReference type="GO" id="GO:0006357">
    <property type="term" value="P:regulation of transcription by RNA polymerase II"/>
    <property type="evidence" value="ECO:0007669"/>
    <property type="project" value="InterPro"/>
</dbReference>